<feature type="active site" description="Proton acceptor" evidence="13 14">
    <location>
        <position position="193"/>
    </location>
</feature>
<dbReference type="GO" id="GO:0141152">
    <property type="term" value="F:glycerol-3-phosphate dehydrogenase (NAD+) activity"/>
    <property type="evidence" value="ECO:0007669"/>
    <property type="project" value="RHEA"/>
</dbReference>
<evidence type="ECO:0000256" key="13">
    <source>
        <dbReference type="HAMAP-Rule" id="MF_00394"/>
    </source>
</evidence>
<feature type="binding site" evidence="13">
    <location>
        <position position="14"/>
    </location>
    <ligand>
        <name>NADPH</name>
        <dbReference type="ChEBI" id="CHEBI:57783"/>
    </ligand>
</feature>
<evidence type="ECO:0000256" key="8">
    <source>
        <dbReference type="ARBA" id="ARBA00023264"/>
    </source>
</evidence>
<dbReference type="InterPro" id="IPR006109">
    <property type="entry name" value="G3P_DH_NAD-dep_C"/>
</dbReference>
<dbReference type="FunFam" id="1.10.1040.10:FF:000001">
    <property type="entry name" value="Glycerol-3-phosphate dehydrogenase [NAD(P)+]"/>
    <property type="match status" value="1"/>
</dbReference>
<dbReference type="EMBL" id="BDJK01000011">
    <property type="protein sequence ID" value="GAV22295.1"/>
    <property type="molecule type" value="Genomic_DNA"/>
</dbReference>
<comment type="caution">
    <text evidence="13">Lacks conserved residue(s) required for the propagation of feature annotation.</text>
</comment>
<feature type="binding site" evidence="13">
    <location>
        <position position="257"/>
    </location>
    <ligand>
        <name>sn-glycerol 3-phosphate</name>
        <dbReference type="ChEBI" id="CHEBI:57597"/>
    </ligand>
</feature>
<comment type="similarity">
    <text evidence="1 13 17">Belongs to the NAD-dependent glycerol-3-phosphate dehydrogenase family.</text>
</comment>
<evidence type="ECO:0000256" key="4">
    <source>
        <dbReference type="ARBA" id="ARBA00023002"/>
    </source>
</evidence>
<dbReference type="UniPathway" id="UPA00940"/>
<keyword evidence="7 13" id="KW-0594">Phospholipid biosynthesis</keyword>
<feature type="binding site" evidence="13">
    <location>
        <position position="193"/>
    </location>
    <ligand>
        <name>sn-glycerol 3-phosphate</name>
        <dbReference type="ChEBI" id="CHEBI:57597"/>
    </ligand>
</feature>
<keyword evidence="5 13" id="KW-0520">NAD</keyword>
<feature type="binding site" evidence="16">
    <location>
        <begin position="10"/>
        <end position="15"/>
    </location>
    <ligand>
        <name>NAD(+)</name>
        <dbReference type="ChEBI" id="CHEBI:57540"/>
    </ligand>
</feature>
<feature type="binding site" evidence="15">
    <location>
        <begin position="257"/>
        <end position="258"/>
    </location>
    <ligand>
        <name>substrate</name>
    </ligand>
</feature>
<keyword evidence="4 13" id="KW-0560">Oxidoreductase</keyword>
<dbReference type="GO" id="GO:0006650">
    <property type="term" value="P:glycerophospholipid metabolic process"/>
    <property type="evidence" value="ECO:0007669"/>
    <property type="project" value="UniProtKB-UniRule"/>
</dbReference>
<evidence type="ECO:0000313" key="21">
    <source>
        <dbReference type="Proteomes" id="UP000187485"/>
    </source>
</evidence>
<dbReference type="Gene3D" id="1.10.1040.10">
    <property type="entry name" value="N-(1-d-carboxylethyl)-l-norvaline Dehydrogenase, domain 2"/>
    <property type="match status" value="1"/>
</dbReference>
<keyword evidence="13" id="KW-0547">Nucleotide-binding</keyword>
<evidence type="ECO:0000256" key="12">
    <source>
        <dbReference type="ARBA" id="ARBA00080511"/>
    </source>
</evidence>
<feature type="binding site" evidence="13">
    <location>
        <position position="34"/>
    </location>
    <ligand>
        <name>NADPH</name>
        <dbReference type="ChEBI" id="CHEBI:57783"/>
    </ligand>
</feature>
<dbReference type="InterPro" id="IPR008927">
    <property type="entry name" value="6-PGluconate_DH-like_C_sf"/>
</dbReference>
<feature type="binding site" evidence="13">
    <location>
        <position position="138"/>
    </location>
    <ligand>
        <name>sn-glycerol 3-phosphate</name>
        <dbReference type="ChEBI" id="CHEBI:57597"/>
    </ligand>
</feature>
<evidence type="ECO:0000259" key="18">
    <source>
        <dbReference type="Pfam" id="PF01210"/>
    </source>
</evidence>
<feature type="binding site" evidence="13">
    <location>
        <position position="142"/>
    </location>
    <ligand>
        <name>NADPH</name>
        <dbReference type="ChEBI" id="CHEBI:57783"/>
    </ligand>
</feature>
<dbReference type="STRING" id="870242.cpu_08050"/>
<evidence type="ECO:0000256" key="2">
    <source>
        <dbReference type="ARBA" id="ARBA00022516"/>
    </source>
</evidence>
<dbReference type="EC" id="1.1.1.94" evidence="10 13"/>
<name>A0A1L8CTN5_9THEO</name>
<keyword evidence="2 13" id="KW-0444">Lipid biosynthesis</keyword>
<dbReference type="AlphaFoldDB" id="A0A1L8CTN5"/>
<evidence type="ECO:0000256" key="17">
    <source>
        <dbReference type="RuleBase" id="RU000437"/>
    </source>
</evidence>
<feature type="domain" description="Glycerol-3-phosphate dehydrogenase NAD-dependent N-terminal" evidence="18">
    <location>
        <begin position="5"/>
        <end position="157"/>
    </location>
</feature>
<comment type="subcellular location">
    <subcellularLocation>
        <location evidence="13">Cytoplasm</location>
    </subcellularLocation>
</comment>
<dbReference type="GO" id="GO:0141153">
    <property type="term" value="F:glycerol-3-phosphate dehydrogenase (NADP+) activity"/>
    <property type="evidence" value="ECO:0007669"/>
    <property type="project" value="RHEA"/>
</dbReference>
<accession>A0A1L8CTN5</accession>
<evidence type="ECO:0000256" key="14">
    <source>
        <dbReference type="PIRSR" id="PIRSR000114-1"/>
    </source>
</evidence>
<evidence type="ECO:0000256" key="9">
    <source>
        <dbReference type="ARBA" id="ARBA00052716"/>
    </source>
</evidence>
<keyword evidence="8 13" id="KW-1208">Phospholipid metabolism</keyword>
<keyword evidence="6 13" id="KW-0443">Lipid metabolism</keyword>
<evidence type="ECO:0000256" key="5">
    <source>
        <dbReference type="ARBA" id="ARBA00023027"/>
    </source>
</evidence>
<dbReference type="FunFam" id="3.40.50.720:FF:000019">
    <property type="entry name" value="Glycerol-3-phosphate dehydrogenase [NAD(P)+]"/>
    <property type="match status" value="1"/>
</dbReference>
<dbReference type="GO" id="GO:0008654">
    <property type="term" value="P:phospholipid biosynthetic process"/>
    <property type="evidence" value="ECO:0007669"/>
    <property type="project" value="UniProtKB-KW"/>
</dbReference>
<reference evidence="21" key="1">
    <citation type="submission" date="2016-12" db="EMBL/GenBank/DDBJ databases">
        <title>Draft Genome Sequences od Carboxydothermus pertinax and islandicus, Hydrogenogenic Carboxydotrophic Bacteria.</title>
        <authorList>
            <person name="Fukuyama Y."/>
            <person name="Ohmae K."/>
            <person name="Yoneda Y."/>
            <person name="Yoshida T."/>
            <person name="Sako Y."/>
        </authorList>
    </citation>
    <scope>NUCLEOTIDE SEQUENCE [LARGE SCALE GENOMIC DNA]</scope>
    <source>
        <strain evidence="21">Ug1</strain>
    </source>
</reference>
<dbReference type="NCBIfam" id="NF000942">
    <property type="entry name" value="PRK00094.1-4"/>
    <property type="match status" value="1"/>
</dbReference>
<evidence type="ECO:0000259" key="19">
    <source>
        <dbReference type="Pfam" id="PF07479"/>
    </source>
</evidence>
<dbReference type="PIRSF" id="PIRSF000114">
    <property type="entry name" value="Glycerol-3-P_dh"/>
    <property type="match status" value="1"/>
</dbReference>
<dbReference type="PANTHER" id="PTHR11728:SF1">
    <property type="entry name" value="GLYCEROL-3-PHOSPHATE DEHYDROGENASE [NAD(+)] 2, CHLOROPLASTIC"/>
    <property type="match status" value="1"/>
</dbReference>
<feature type="binding site" evidence="15">
    <location>
        <position position="108"/>
    </location>
    <ligand>
        <name>substrate</name>
    </ligand>
</feature>
<comment type="function">
    <text evidence="13">Catalyzes the reduction of the glycolytic intermediate dihydroxyacetone phosphate (DHAP) to sn-glycerol 3-phosphate (G3P), the key precursor for phospholipid synthesis.</text>
</comment>
<feature type="binding site" evidence="13">
    <location>
        <position position="258"/>
    </location>
    <ligand>
        <name>sn-glycerol 3-phosphate</name>
        <dbReference type="ChEBI" id="CHEBI:57597"/>
    </ligand>
</feature>
<dbReference type="Gene3D" id="3.40.50.720">
    <property type="entry name" value="NAD(P)-binding Rossmann-like Domain"/>
    <property type="match status" value="1"/>
</dbReference>
<feature type="domain" description="Glycerol-3-phosphate dehydrogenase NAD-dependent C-terminal" evidence="19">
    <location>
        <begin position="182"/>
        <end position="320"/>
    </location>
</feature>
<feature type="binding site" evidence="13">
    <location>
        <position position="140"/>
    </location>
    <ligand>
        <name>sn-glycerol 3-phosphate</name>
        <dbReference type="ChEBI" id="CHEBI:57597"/>
    </ligand>
</feature>
<feature type="binding site" evidence="13">
    <location>
        <position position="108"/>
    </location>
    <ligand>
        <name>sn-glycerol 3-phosphate</name>
        <dbReference type="ChEBI" id="CHEBI:57597"/>
    </ligand>
</feature>
<keyword evidence="3 13" id="KW-0521">NADP</keyword>
<dbReference type="PROSITE" id="PS00957">
    <property type="entry name" value="NAD_G3PDH"/>
    <property type="match status" value="1"/>
</dbReference>
<evidence type="ECO:0000256" key="3">
    <source>
        <dbReference type="ARBA" id="ARBA00022857"/>
    </source>
</evidence>
<comment type="caution">
    <text evidence="20">The sequence shown here is derived from an EMBL/GenBank/DDBJ whole genome shotgun (WGS) entry which is preliminary data.</text>
</comment>
<feature type="binding site" evidence="13">
    <location>
        <position position="13"/>
    </location>
    <ligand>
        <name>NADPH</name>
        <dbReference type="ChEBI" id="CHEBI:57783"/>
    </ligand>
</feature>
<evidence type="ECO:0000256" key="11">
    <source>
        <dbReference type="ARBA" id="ARBA00069372"/>
    </source>
</evidence>
<dbReference type="GO" id="GO:0046168">
    <property type="term" value="P:glycerol-3-phosphate catabolic process"/>
    <property type="evidence" value="ECO:0007669"/>
    <property type="project" value="InterPro"/>
</dbReference>
<dbReference type="Pfam" id="PF01210">
    <property type="entry name" value="NAD_Gly3P_dh_N"/>
    <property type="match status" value="1"/>
</dbReference>
<feature type="binding site" evidence="13">
    <location>
        <position position="257"/>
    </location>
    <ligand>
        <name>NADPH</name>
        <dbReference type="ChEBI" id="CHEBI:57783"/>
    </ligand>
</feature>
<proteinExistence type="inferred from homology"/>
<dbReference type="Proteomes" id="UP000187485">
    <property type="component" value="Unassembled WGS sequence"/>
</dbReference>
<comment type="catalytic activity">
    <reaction evidence="9">
        <text>sn-glycerol 3-phosphate + NADP(+) = dihydroxyacetone phosphate + NADPH + H(+)</text>
        <dbReference type="Rhea" id="RHEA:11096"/>
        <dbReference type="ChEBI" id="CHEBI:15378"/>
        <dbReference type="ChEBI" id="CHEBI:57597"/>
        <dbReference type="ChEBI" id="CHEBI:57642"/>
        <dbReference type="ChEBI" id="CHEBI:57783"/>
        <dbReference type="ChEBI" id="CHEBI:58349"/>
        <dbReference type="EC" id="1.1.1.94"/>
    </reaction>
    <physiologicalReaction direction="right-to-left" evidence="9">
        <dbReference type="Rhea" id="RHEA:11098"/>
    </physiologicalReaction>
</comment>
<organism evidence="20 21">
    <name type="scientific">Carboxydothermus pertinax</name>
    <dbReference type="NCBI Taxonomy" id="870242"/>
    <lineage>
        <taxon>Bacteria</taxon>
        <taxon>Bacillati</taxon>
        <taxon>Bacillota</taxon>
        <taxon>Clostridia</taxon>
        <taxon>Thermoanaerobacterales</taxon>
        <taxon>Thermoanaerobacteraceae</taxon>
        <taxon>Carboxydothermus</taxon>
    </lineage>
</organism>
<feature type="binding site" evidence="13">
    <location>
        <position position="246"/>
    </location>
    <ligand>
        <name>sn-glycerol 3-phosphate</name>
        <dbReference type="ChEBI" id="CHEBI:57597"/>
    </ligand>
</feature>
<dbReference type="InterPro" id="IPR013328">
    <property type="entry name" value="6PGD_dom2"/>
</dbReference>
<dbReference type="InterPro" id="IPR011128">
    <property type="entry name" value="G3P_DH_NAD-dep_N"/>
</dbReference>
<feature type="binding site" evidence="13">
    <location>
        <position position="256"/>
    </location>
    <ligand>
        <name>sn-glycerol 3-phosphate</name>
        <dbReference type="ChEBI" id="CHEBI:57597"/>
    </ligand>
</feature>
<feature type="binding site" evidence="13">
    <location>
        <position position="51"/>
    </location>
    <ligand>
        <name>NADPH</name>
        <dbReference type="ChEBI" id="CHEBI:57783"/>
    </ligand>
</feature>
<dbReference type="PANTHER" id="PTHR11728">
    <property type="entry name" value="GLYCEROL-3-PHOSPHATE DEHYDROGENASE"/>
    <property type="match status" value="1"/>
</dbReference>
<comment type="catalytic activity">
    <reaction evidence="13">
        <text>sn-glycerol 3-phosphate + NAD(+) = dihydroxyacetone phosphate + NADH + H(+)</text>
        <dbReference type="Rhea" id="RHEA:11092"/>
        <dbReference type="ChEBI" id="CHEBI:15378"/>
        <dbReference type="ChEBI" id="CHEBI:57540"/>
        <dbReference type="ChEBI" id="CHEBI:57597"/>
        <dbReference type="ChEBI" id="CHEBI:57642"/>
        <dbReference type="ChEBI" id="CHEBI:57945"/>
        <dbReference type="EC" id="1.1.1.94"/>
    </reaction>
</comment>
<dbReference type="Pfam" id="PF07479">
    <property type="entry name" value="NAD_Gly3P_dh_C"/>
    <property type="match status" value="1"/>
</dbReference>
<sequence length="336" mass="36677">MKTIKVAVLGAGSWGTALSNLLAQKGVNTYLWGRNKEFIEDLKNTRENTRYLSGVKLSPAIHFTTDLKMALEGSDFVVAAVPSQVFRELLQNISPYFTRQQVLVNTAKGIEEGSLLTMSGVFSQIMPEYRANYTILSGPSHAEEVGRGIPTAIVVSGFNGENLIRVQELFATEYFRVYTNDDLIGVELGGSLKNIIAIASGICTGLGLGDNTRAALITRGLIEITRIGIKLGAKKETFMGLSGLGDLFVTAGSRHSRNYKAGILIGEGKTVEETQKEIKMVVEGIRTTRAAYRLAQKVGVEMPITEALYKVLFEGLSPREGLFGLMTRAKKEELNF</sequence>
<keyword evidence="21" id="KW-1185">Reference proteome</keyword>
<dbReference type="GO" id="GO:0051287">
    <property type="term" value="F:NAD binding"/>
    <property type="evidence" value="ECO:0007669"/>
    <property type="project" value="InterPro"/>
</dbReference>
<dbReference type="NCBIfam" id="NF000940">
    <property type="entry name" value="PRK00094.1-2"/>
    <property type="match status" value="1"/>
</dbReference>
<dbReference type="GO" id="GO:0046167">
    <property type="term" value="P:glycerol-3-phosphate biosynthetic process"/>
    <property type="evidence" value="ECO:0007669"/>
    <property type="project" value="UniProtKB-UniRule"/>
</dbReference>
<feature type="binding site" evidence="13">
    <location>
        <position position="283"/>
    </location>
    <ligand>
        <name>NADPH</name>
        <dbReference type="ChEBI" id="CHEBI:57783"/>
    </ligand>
</feature>
<evidence type="ECO:0000256" key="16">
    <source>
        <dbReference type="PIRSR" id="PIRSR000114-3"/>
    </source>
</evidence>
<dbReference type="NCBIfam" id="NF000941">
    <property type="entry name" value="PRK00094.1-3"/>
    <property type="match status" value="1"/>
</dbReference>
<dbReference type="SUPFAM" id="SSF51735">
    <property type="entry name" value="NAD(P)-binding Rossmann-fold domains"/>
    <property type="match status" value="1"/>
</dbReference>
<dbReference type="SUPFAM" id="SSF48179">
    <property type="entry name" value="6-phosphogluconate dehydrogenase C-terminal domain-like"/>
    <property type="match status" value="1"/>
</dbReference>
<evidence type="ECO:0000256" key="7">
    <source>
        <dbReference type="ARBA" id="ARBA00023209"/>
    </source>
</evidence>
<keyword evidence="13" id="KW-0963">Cytoplasm</keyword>
<evidence type="ECO:0000256" key="6">
    <source>
        <dbReference type="ARBA" id="ARBA00023098"/>
    </source>
</evidence>
<evidence type="ECO:0000256" key="1">
    <source>
        <dbReference type="ARBA" id="ARBA00011009"/>
    </source>
</evidence>
<dbReference type="PRINTS" id="PR00077">
    <property type="entry name" value="GPDHDRGNASE"/>
</dbReference>
<dbReference type="HAMAP" id="MF_00394">
    <property type="entry name" value="NAD_Glyc3P_dehydrog"/>
    <property type="match status" value="1"/>
</dbReference>
<evidence type="ECO:0000256" key="10">
    <source>
        <dbReference type="ARBA" id="ARBA00066687"/>
    </source>
</evidence>
<dbReference type="GO" id="GO:0005829">
    <property type="term" value="C:cytosol"/>
    <property type="evidence" value="ECO:0007669"/>
    <property type="project" value="TreeGrafter"/>
</dbReference>
<evidence type="ECO:0000256" key="15">
    <source>
        <dbReference type="PIRSR" id="PIRSR000114-2"/>
    </source>
</evidence>
<comment type="pathway">
    <text evidence="13">Membrane lipid metabolism; glycerophospholipid metabolism.</text>
</comment>
<dbReference type="OrthoDB" id="9812273at2"/>
<feature type="binding site" evidence="16">
    <location>
        <position position="257"/>
    </location>
    <ligand>
        <name>NAD(+)</name>
        <dbReference type="ChEBI" id="CHEBI:57540"/>
    </ligand>
</feature>
<feature type="binding site" evidence="13">
    <location>
        <position position="108"/>
    </location>
    <ligand>
        <name>NADPH</name>
        <dbReference type="ChEBI" id="CHEBI:57783"/>
    </ligand>
</feature>
<dbReference type="InterPro" id="IPR036291">
    <property type="entry name" value="NAD(P)-bd_dom_sf"/>
</dbReference>
<dbReference type="GO" id="GO:0005975">
    <property type="term" value="P:carbohydrate metabolic process"/>
    <property type="evidence" value="ECO:0007669"/>
    <property type="project" value="InterPro"/>
</dbReference>
<protein>
    <recommendedName>
        <fullName evidence="11 13">Glycerol-3-phosphate dehydrogenase [NAD(P)+]</fullName>
        <ecNumber evidence="10 13">1.1.1.94</ecNumber>
    </recommendedName>
    <alternativeName>
        <fullName evidence="13">NAD(P)(+)-dependent glycerol-3-phosphate dehydrogenase</fullName>
    </alternativeName>
    <alternativeName>
        <fullName evidence="12 13">NAD(P)H-dependent dihydroxyacetone-phosphate reductase</fullName>
    </alternativeName>
</protein>
<dbReference type="InterPro" id="IPR006168">
    <property type="entry name" value="G3P_DH_NAD-dep"/>
</dbReference>
<feature type="binding site" evidence="16">
    <location>
        <position position="142"/>
    </location>
    <ligand>
        <name>NAD(+)</name>
        <dbReference type="ChEBI" id="CHEBI:57540"/>
    </ligand>
</feature>
<evidence type="ECO:0000313" key="20">
    <source>
        <dbReference type="EMBL" id="GAV22295.1"/>
    </source>
</evidence>
<feature type="binding site" evidence="13">
    <location>
        <position position="281"/>
    </location>
    <ligand>
        <name>NADPH</name>
        <dbReference type="ChEBI" id="CHEBI:57783"/>
    </ligand>
</feature>
<gene>
    <name evidence="13" type="primary">gpsA</name>
    <name evidence="20" type="ORF">cpu_08050</name>
</gene>